<feature type="transmembrane region" description="Helical" evidence="8">
    <location>
        <begin position="632"/>
        <end position="655"/>
    </location>
</feature>
<feature type="compositionally biased region" description="Basic and acidic residues" evidence="7">
    <location>
        <begin position="498"/>
        <end position="510"/>
    </location>
</feature>
<feature type="domain" description="Membrane transport protein MMPL" evidence="9">
    <location>
        <begin position="431"/>
        <end position="740"/>
    </location>
</feature>
<evidence type="ECO:0000256" key="5">
    <source>
        <dbReference type="ARBA" id="ARBA00022989"/>
    </source>
</evidence>
<feature type="transmembrane region" description="Helical" evidence="8">
    <location>
        <begin position="402"/>
        <end position="427"/>
    </location>
</feature>
<dbReference type="SUPFAM" id="SSF82866">
    <property type="entry name" value="Multidrug efflux transporter AcrB transmembrane domain"/>
    <property type="match status" value="2"/>
</dbReference>
<evidence type="ECO:0000256" key="4">
    <source>
        <dbReference type="ARBA" id="ARBA00022692"/>
    </source>
</evidence>
<evidence type="ECO:0000256" key="7">
    <source>
        <dbReference type="SAM" id="MobiDB-lite"/>
    </source>
</evidence>
<keyword evidence="4 8" id="KW-0812">Transmembrane</keyword>
<feature type="transmembrane region" description="Helical" evidence="8">
    <location>
        <begin position="701"/>
        <end position="723"/>
    </location>
</feature>
<keyword evidence="5 8" id="KW-1133">Transmembrane helix</keyword>
<feature type="transmembrane region" description="Helical" evidence="8">
    <location>
        <begin position="564"/>
        <end position="586"/>
    </location>
</feature>
<feature type="transmembrane region" description="Helical" evidence="8">
    <location>
        <begin position="593"/>
        <end position="612"/>
    </location>
</feature>
<evidence type="ECO:0000256" key="8">
    <source>
        <dbReference type="SAM" id="Phobius"/>
    </source>
</evidence>
<dbReference type="Gene3D" id="1.20.1640.10">
    <property type="entry name" value="Multidrug efflux transporter AcrB transmembrane domain"/>
    <property type="match status" value="2"/>
</dbReference>
<feature type="transmembrane region" description="Helical" evidence="8">
    <location>
        <begin position="676"/>
        <end position="695"/>
    </location>
</feature>
<evidence type="ECO:0000256" key="6">
    <source>
        <dbReference type="ARBA" id="ARBA00023136"/>
    </source>
</evidence>
<dbReference type="InterPro" id="IPR050545">
    <property type="entry name" value="Mycobact_MmpL"/>
</dbReference>
<feature type="transmembrane region" description="Helical" evidence="8">
    <location>
        <begin position="290"/>
        <end position="311"/>
    </location>
</feature>
<keyword evidence="11" id="KW-1185">Reference proteome</keyword>
<comment type="subcellular location">
    <subcellularLocation>
        <location evidence="1">Cell membrane</location>
        <topology evidence="1">Multi-pass membrane protein</topology>
    </subcellularLocation>
</comment>
<dbReference type="OrthoDB" id="7051771at2"/>
<dbReference type="PANTHER" id="PTHR33406">
    <property type="entry name" value="MEMBRANE PROTEIN MJ1562-RELATED"/>
    <property type="match status" value="1"/>
</dbReference>
<feature type="compositionally biased region" description="Pro residues" evidence="7">
    <location>
        <begin position="878"/>
        <end position="888"/>
    </location>
</feature>
<dbReference type="GO" id="GO:0005886">
    <property type="term" value="C:plasma membrane"/>
    <property type="evidence" value="ECO:0007669"/>
    <property type="project" value="UniProtKB-SubCell"/>
</dbReference>
<dbReference type="PANTHER" id="PTHR33406:SF11">
    <property type="entry name" value="MEMBRANE PROTEIN SCO6666-RELATED"/>
    <property type="match status" value="1"/>
</dbReference>
<feature type="compositionally biased region" description="Basic and acidic residues" evidence="7">
    <location>
        <begin position="944"/>
        <end position="957"/>
    </location>
</feature>
<reference evidence="10 11" key="1">
    <citation type="submission" date="2012-06" db="EMBL/GenBank/DDBJ databases">
        <title>Complete sequence of chromosome of Mycobacterium chubuense NBB4.</title>
        <authorList>
            <consortium name="US DOE Joint Genome Institute"/>
            <person name="Lucas S."/>
            <person name="Han J."/>
            <person name="Lapidus A."/>
            <person name="Cheng J.-F."/>
            <person name="Goodwin L."/>
            <person name="Pitluck S."/>
            <person name="Peters L."/>
            <person name="Mikhailova N."/>
            <person name="Teshima H."/>
            <person name="Detter J.C."/>
            <person name="Han C."/>
            <person name="Tapia R."/>
            <person name="Land M."/>
            <person name="Hauser L."/>
            <person name="Kyrpides N."/>
            <person name="Ivanova N."/>
            <person name="Pagani I."/>
            <person name="Mattes T."/>
            <person name="Holmes A."/>
            <person name="Rutledge P."/>
            <person name="Paulsen I."/>
            <person name="Coleman N."/>
            <person name="Woyke T."/>
        </authorList>
    </citation>
    <scope>NUCLEOTIDE SEQUENCE [LARGE SCALE GENOMIC DNA]</scope>
    <source>
        <strain evidence="10 11">NBB4</strain>
    </source>
</reference>
<name>I4BCK4_MYCCN</name>
<feature type="transmembrane region" description="Helical" evidence="8">
    <location>
        <begin position="12"/>
        <end position="32"/>
    </location>
</feature>
<gene>
    <name evidence="10" type="ordered locus">Mycch_0185</name>
</gene>
<proteinExistence type="inferred from homology"/>
<dbReference type="STRING" id="710421.Mycch_0185"/>
<evidence type="ECO:0000256" key="2">
    <source>
        <dbReference type="ARBA" id="ARBA00010157"/>
    </source>
</evidence>
<comment type="similarity">
    <text evidence="2">Belongs to the resistance-nodulation-cell division (RND) (TC 2.A.6) family. MmpL subfamily.</text>
</comment>
<dbReference type="PATRIC" id="fig|710421.3.peg.177"/>
<feature type="domain" description="Membrane transport protein MMPL" evidence="9">
    <location>
        <begin position="62"/>
        <end position="360"/>
    </location>
</feature>
<evidence type="ECO:0000259" key="9">
    <source>
        <dbReference type="Pfam" id="PF03176"/>
    </source>
</evidence>
<evidence type="ECO:0000313" key="11">
    <source>
        <dbReference type="Proteomes" id="UP000006057"/>
    </source>
</evidence>
<dbReference type="RefSeq" id="WP_014813503.1">
    <property type="nucleotide sequence ID" value="NC_018027.1"/>
</dbReference>
<evidence type="ECO:0000313" key="10">
    <source>
        <dbReference type="EMBL" id="AFM15011.1"/>
    </source>
</evidence>
<keyword evidence="6 8" id="KW-0472">Membrane</keyword>
<dbReference type="EMBL" id="CP003053">
    <property type="protein sequence ID" value="AFM15011.1"/>
    <property type="molecule type" value="Genomic_DNA"/>
</dbReference>
<dbReference type="KEGG" id="mcb:Mycch_0185"/>
<evidence type="ECO:0000256" key="1">
    <source>
        <dbReference type="ARBA" id="ARBA00004651"/>
    </source>
</evidence>
<dbReference type="AlphaFoldDB" id="I4BCK4"/>
<accession>I4BCK4</accession>
<feature type="compositionally biased region" description="Low complexity" evidence="7">
    <location>
        <begin position="853"/>
        <end position="877"/>
    </location>
</feature>
<dbReference type="eggNOG" id="COG2409">
    <property type="taxonomic scope" value="Bacteria"/>
</dbReference>
<feature type="compositionally biased region" description="Pro residues" evidence="7">
    <location>
        <begin position="829"/>
        <end position="841"/>
    </location>
</feature>
<feature type="compositionally biased region" description="Basic and acidic residues" evidence="7">
    <location>
        <begin position="979"/>
        <end position="993"/>
    </location>
</feature>
<feature type="region of interest" description="Disordered" evidence="7">
    <location>
        <begin position="484"/>
        <end position="510"/>
    </location>
</feature>
<organism evidence="10 11">
    <name type="scientific">Mycolicibacterium chubuense (strain NBB4)</name>
    <name type="common">Mycobacterium chubuense</name>
    <dbReference type="NCBI Taxonomy" id="710421"/>
    <lineage>
        <taxon>Bacteria</taxon>
        <taxon>Bacillati</taxon>
        <taxon>Actinomycetota</taxon>
        <taxon>Actinomycetes</taxon>
        <taxon>Mycobacteriales</taxon>
        <taxon>Mycobacteriaceae</taxon>
        <taxon>Mycolicibacterium</taxon>
    </lineage>
</organism>
<protein>
    <submittedName>
        <fullName evidence="10">Putative RND superfamily drug exporter</fullName>
    </submittedName>
</protein>
<sequence length="1011" mass="108380">MFAWWGRTVYRYRYIVIGVMVALCLGGGVYGISLGQHVTQSGFYDDGSQSVQASVTGDDVYGRDRTSHVVAILTPPDGKKVTDPAWMKKVTGELNDVVDKHKDQIVSWVGWLRAPDSASETVQQMKTGDGSKTFVSIPLKGDNDDTILKNYQTVEPALRQVNDGRIQLAGLNPLASELTGTIAEDQKRGEILGVPIVCVVLFFVFGGIVAAALPGIIGGLTIAGALGIMRLVAEFTPVNFFAQPVVTLIGLGIAIDYGLFIVSRFREELAEGYDTEAAVRRAVMTSGRTVVFSAVIIVASSLPLLLFPLGFLKSITYAMIATVMLSAILSITVLPAALGILGRNVDALGVRTLLRVPFFRNWKPMRVYLEWLAAKTQKTKTRAEVEKGFWGRLVNVVMKRPIAYAAPITIVMILLIVPLGNLALGAISERYLPPDNPVRIAQEDFDKNFPGFRTNPLTIVIKSDDGQPVTDQEIADVRAKAKTVSGFTDPDNDPSKMWQERSVQEGGSKDPSVRVIQNGLVNPNNAGQKIEELRALSPPHGTTLSIGGAPALEYDSIHGLFAKLPLMVTLLIVTTTILMFLAFGSVVLPIKAAVMSALTLGSTMGILTWMFVDGHGSSLLNFSSQPLMAPMIGMIIAIIWGLSTDYEVFLVSRMVEARERGMSTAEAIRIGTATTGRLITAAALVLAVVAGAFAFSDLVMMKYLAFGLLIALLLDATIIRMFLVPAIMKLLGDDCWWAPRWMKRVQEKLGLGETELPDERKRPLVRETAPAEALVGAGGPPAMRPRPLPPHDPGHPAAEHAPQSGATARISTPARPSGPSAAGTTRIPSAPPRASAPPAPAAAPDEPQTTRLSSAKNAVRNAVSSAAAMTQRTQQRAPEPPAPTAPPAPREEREIESWLGDLRGTGAPGAAAPAQPPRPSAEQTRAMPDPGGNEPTTAIPAQRAPEDRDRESRHQPADDPAEATRAIPTARPSSDADAATEKLNTRGEDEKSRRGGNGLSAQELLRREGRL</sequence>
<feature type="transmembrane region" description="Helical" evidence="8">
    <location>
        <begin position="317"/>
        <end position="341"/>
    </location>
</feature>
<evidence type="ECO:0000256" key="3">
    <source>
        <dbReference type="ARBA" id="ARBA00022475"/>
    </source>
</evidence>
<dbReference type="Pfam" id="PF03176">
    <property type="entry name" value="MMPL"/>
    <property type="match status" value="2"/>
</dbReference>
<dbReference type="Proteomes" id="UP000006057">
    <property type="component" value="Chromosome"/>
</dbReference>
<feature type="compositionally biased region" description="Pro residues" evidence="7">
    <location>
        <begin position="782"/>
        <end position="791"/>
    </location>
</feature>
<feature type="region of interest" description="Disordered" evidence="7">
    <location>
        <begin position="760"/>
        <end position="1011"/>
    </location>
</feature>
<keyword evidence="3" id="KW-1003">Cell membrane</keyword>
<feature type="transmembrane region" description="Helical" evidence="8">
    <location>
        <begin position="241"/>
        <end position="262"/>
    </location>
</feature>
<feature type="transmembrane region" description="Helical" evidence="8">
    <location>
        <begin position="196"/>
        <end position="229"/>
    </location>
</feature>
<dbReference type="HOGENOM" id="CLU_005108_8_0_11"/>
<dbReference type="InterPro" id="IPR004869">
    <property type="entry name" value="MMPL_dom"/>
</dbReference>